<dbReference type="EMBL" id="MU806035">
    <property type="protein sequence ID" value="KAJ3841565.1"/>
    <property type="molecule type" value="Genomic_DNA"/>
</dbReference>
<gene>
    <name evidence="1" type="ORF">F5878DRAFT_668944</name>
</gene>
<comment type="caution">
    <text evidence="1">The sequence shown here is derived from an EMBL/GenBank/DDBJ whole genome shotgun (WGS) entry which is preliminary data.</text>
</comment>
<accession>A0AA38PEQ5</accession>
<dbReference type="Proteomes" id="UP001163846">
    <property type="component" value="Unassembled WGS sequence"/>
</dbReference>
<evidence type="ECO:0000313" key="2">
    <source>
        <dbReference type="Proteomes" id="UP001163846"/>
    </source>
</evidence>
<dbReference type="AlphaFoldDB" id="A0AA38PEQ5"/>
<name>A0AA38PEQ5_9AGAR</name>
<sequence>MAHWDAEGVVRIWVPNTNLIANILSTSVSSSGTPYSPTDVDAPLKAHKIPIAALFKALMDVAFYEEIHNIFRYFIEEVYGDAIDPETGAPFFPPGTKIPAIPGAPDRDVRLQHFAQVGKKWKNTIVEKVDIEAYVYRLALEWARLNVVDRQAMMMKSDATICRH</sequence>
<reference evidence="1" key="1">
    <citation type="submission" date="2022-08" db="EMBL/GenBank/DDBJ databases">
        <authorList>
            <consortium name="DOE Joint Genome Institute"/>
            <person name="Min B."/>
            <person name="Riley R."/>
            <person name="Sierra-Patev S."/>
            <person name="Naranjo-Ortiz M."/>
            <person name="Looney B."/>
            <person name="Konkel Z."/>
            <person name="Slot J.C."/>
            <person name="Sakamoto Y."/>
            <person name="Steenwyk J.L."/>
            <person name="Rokas A."/>
            <person name="Carro J."/>
            <person name="Camarero S."/>
            <person name="Ferreira P."/>
            <person name="Molpeceres G."/>
            <person name="Ruiz-Duenas F.J."/>
            <person name="Serrano A."/>
            <person name="Henrissat B."/>
            <person name="Drula E."/>
            <person name="Hughes K.W."/>
            <person name="Mata J.L."/>
            <person name="Ishikawa N.K."/>
            <person name="Vargas-Isla R."/>
            <person name="Ushijima S."/>
            <person name="Smith C.A."/>
            <person name="Ahrendt S."/>
            <person name="Andreopoulos W."/>
            <person name="He G."/>
            <person name="Labutti K."/>
            <person name="Lipzen A."/>
            <person name="Ng V."/>
            <person name="Sandor L."/>
            <person name="Barry K."/>
            <person name="Martinez A.T."/>
            <person name="Xiao Y."/>
            <person name="Gibbons J.G."/>
            <person name="Terashima K."/>
            <person name="Hibbett D.S."/>
            <person name="Grigoriev I.V."/>
        </authorList>
    </citation>
    <scope>NUCLEOTIDE SEQUENCE</scope>
    <source>
        <strain evidence="1">TFB9207</strain>
    </source>
</reference>
<evidence type="ECO:0000313" key="1">
    <source>
        <dbReference type="EMBL" id="KAJ3841565.1"/>
    </source>
</evidence>
<organism evidence="1 2">
    <name type="scientific">Lentinula raphanica</name>
    <dbReference type="NCBI Taxonomy" id="153919"/>
    <lineage>
        <taxon>Eukaryota</taxon>
        <taxon>Fungi</taxon>
        <taxon>Dikarya</taxon>
        <taxon>Basidiomycota</taxon>
        <taxon>Agaricomycotina</taxon>
        <taxon>Agaricomycetes</taxon>
        <taxon>Agaricomycetidae</taxon>
        <taxon>Agaricales</taxon>
        <taxon>Marasmiineae</taxon>
        <taxon>Omphalotaceae</taxon>
        <taxon>Lentinula</taxon>
    </lineage>
</organism>
<protein>
    <submittedName>
        <fullName evidence="1">Uncharacterized protein</fullName>
    </submittedName>
</protein>
<proteinExistence type="predicted"/>
<keyword evidence="2" id="KW-1185">Reference proteome</keyword>